<evidence type="ECO:0000256" key="8">
    <source>
        <dbReference type="ARBA" id="ARBA00022927"/>
    </source>
</evidence>
<keyword evidence="4 11" id="KW-0963">Cytoplasm</keyword>
<feature type="compositionally biased region" description="Low complexity" evidence="12">
    <location>
        <begin position="53"/>
        <end position="66"/>
    </location>
</feature>
<evidence type="ECO:0000256" key="6">
    <source>
        <dbReference type="ARBA" id="ARBA00022801"/>
    </source>
</evidence>
<proteinExistence type="inferred from homology"/>
<reference evidence="14" key="1">
    <citation type="submission" date="2023-08" db="EMBL/GenBank/DDBJ databases">
        <title>Black Yeasts Isolated from many extreme environments.</title>
        <authorList>
            <person name="Coleine C."/>
            <person name="Stajich J.E."/>
            <person name="Selbmann L."/>
        </authorList>
    </citation>
    <scope>NUCLEOTIDE SEQUENCE</scope>
    <source>
        <strain evidence="14">CCFEE 5401</strain>
    </source>
</reference>
<feature type="domain" description="Peptidase C54 catalytic" evidence="13">
    <location>
        <begin position="105"/>
        <end position="392"/>
    </location>
</feature>
<evidence type="ECO:0000256" key="3">
    <source>
        <dbReference type="ARBA" id="ARBA00022448"/>
    </source>
</evidence>
<dbReference type="Pfam" id="PF03416">
    <property type="entry name" value="Peptidase_C54"/>
    <property type="match status" value="1"/>
</dbReference>
<keyword evidence="5 11" id="KW-0645">Protease</keyword>
<evidence type="ECO:0000313" key="15">
    <source>
        <dbReference type="Proteomes" id="UP001310890"/>
    </source>
</evidence>
<feature type="compositionally biased region" description="Basic and acidic residues" evidence="12">
    <location>
        <begin position="73"/>
        <end position="86"/>
    </location>
</feature>
<dbReference type="GO" id="GO:0005634">
    <property type="term" value="C:nucleus"/>
    <property type="evidence" value="ECO:0007669"/>
    <property type="project" value="UniProtKB-SubCell"/>
</dbReference>
<dbReference type="GO" id="GO:0000045">
    <property type="term" value="P:autophagosome assembly"/>
    <property type="evidence" value="ECO:0007669"/>
    <property type="project" value="TreeGrafter"/>
</dbReference>
<dbReference type="PANTHER" id="PTHR22624">
    <property type="entry name" value="CYSTEINE PROTEASE ATG4"/>
    <property type="match status" value="1"/>
</dbReference>
<dbReference type="EC" id="3.4.22.-" evidence="11"/>
<comment type="subcellular location">
    <subcellularLocation>
        <location evidence="11">Nucleus</location>
    </subcellularLocation>
    <subcellularLocation>
        <location evidence="11">Cytoplasm</location>
    </subcellularLocation>
    <subcellularLocation>
        <location evidence="1">Preautophagosomal structure</location>
    </subcellularLocation>
</comment>
<dbReference type="GO" id="GO:0015031">
    <property type="term" value="P:protein transport"/>
    <property type="evidence" value="ECO:0007669"/>
    <property type="project" value="UniProtKB-KW"/>
</dbReference>
<feature type="region of interest" description="Disordered" evidence="12">
    <location>
        <begin position="415"/>
        <end position="445"/>
    </location>
</feature>
<dbReference type="GO" id="GO:0000407">
    <property type="term" value="C:phagophore assembly site"/>
    <property type="evidence" value="ECO:0007669"/>
    <property type="project" value="UniProtKB-SubCell"/>
</dbReference>
<protein>
    <recommendedName>
        <fullName evidence="11">Cysteine protease</fullName>
        <ecNumber evidence="11">3.4.22.-</ecNumber>
    </recommendedName>
</protein>
<organism evidence="14 15">
    <name type="scientific">Meristemomyces frigidus</name>
    <dbReference type="NCBI Taxonomy" id="1508187"/>
    <lineage>
        <taxon>Eukaryota</taxon>
        <taxon>Fungi</taxon>
        <taxon>Dikarya</taxon>
        <taxon>Ascomycota</taxon>
        <taxon>Pezizomycotina</taxon>
        <taxon>Dothideomycetes</taxon>
        <taxon>Dothideomycetidae</taxon>
        <taxon>Mycosphaerellales</taxon>
        <taxon>Teratosphaeriaceae</taxon>
        <taxon>Meristemomyces</taxon>
    </lineage>
</organism>
<evidence type="ECO:0000256" key="9">
    <source>
        <dbReference type="ARBA" id="ARBA00023006"/>
    </source>
</evidence>
<keyword evidence="3" id="KW-0813">Transport</keyword>
<evidence type="ECO:0000256" key="5">
    <source>
        <dbReference type="ARBA" id="ARBA00022670"/>
    </source>
</evidence>
<sequence length="445" mass="48976">MNNINFSRVTKQVVQYIWDPLSRNDDPSDIWCLGRKYDSRYLDARQAKVTGTSPSASSDISQADSAVVTDATQKPEETSENGKDETGNSVATLSHSDEEALGWPSDFLDDMEARIWLSYRSNFPAISKSSDPAASSAMSFSTKLRNLGNQGGFTSDTGWGCMIRSGQSLLANSLAVLKLGRGWRLGQKEDEHKDLLALFADTPEAPFGLHRFVEHGAQACGKHPGEWFGPSATARSLQALTDKYASAGLRVYSRPDDSDVYADSLFATAGLKDADNAFQPTLIVLGVRLGIDRITPVYHSALKAALEMPQSVGIAGGRPSSSHYFTGHQADYFFYLDPHTTRPALPSPEKFTPDDVASCHTRRLRRLKVTEMDPSMLLGFLIRSREDFEEWRGAVKEIAGKAIIHVHDKEPAYTLGTERPGAVDEVEAWDEEVTGDDFDGRNDEE</sequence>
<evidence type="ECO:0000256" key="10">
    <source>
        <dbReference type="ARBA" id="ARBA00029362"/>
    </source>
</evidence>
<evidence type="ECO:0000256" key="1">
    <source>
        <dbReference type="ARBA" id="ARBA00004329"/>
    </source>
</evidence>
<dbReference type="EMBL" id="JAVRRL010000018">
    <property type="protein sequence ID" value="KAK5114300.1"/>
    <property type="molecule type" value="Genomic_DNA"/>
</dbReference>
<dbReference type="GO" id="GO:0000423">
    <property type="term" value="P:mitophagy"/>
    <property type="evidence" value="ECO:0007669"/>
    <property type="project" value="TreeGrafter"/>
</dbReference>
<name>A0AAN7YHJ1_9PEZI</name>
<dbReference type="SUPFAM" id="SSF54001">
    <property type="entry name" value="Cysteine proteinases"/>
    <property type="match status" value="1"/>
</dbReference>
<accession>A0AAN7YHJ1</accession>
<dbReference type="GO" id="GO:0019786">
    <property type="term" value="F:protein-phosphatidylethanolamide deconjugating activity"/>
    <property type="evidence" value="ECO:0007669"/>
    <property type="project" value="InterPro"/>
</dbReference>
<dbReference type="GO" id="GO:0016485">
    <property type="term" value="P:protein processing"/>
    <property type="evidence" value="ECO:0007669"/>
    <property type="project" value="TreeGrafter"/>
</dbReference>
<dbReference type="InterPro" id="IPR005078">
    <property type="entry name" value="Peptidase_C54"/>
</dbReference>
<evidence type="ECO:0000256" key="4">
    <source>
        <dbReference type="ARBA" id="ARBA00022490"/>
    </source>
</evidence>
<keyword evidence="11" id="KW-0539">Nucleus</keyword>
<comment type="similarity">
    <text evidence="2 11">Belongs to the peptidase C54 family.</text>
</comment>
<dbReference type="PANTHER" id="PTHR22624:SF49">
    <property type="entry name" value="CYSTEINE PROTEASE"/>
    <property type="match status" value="1"/>
</dbReference>
<dbReference type="AlphaFoldDB" id="A0AAN7YHJ1"/>
<keyword evidence="7" id="KW-0788">Thiol protease</keyword>
<evidence type="ECO:0000259" key="13">
    <source>
        <dbReference type="Pfam" id="PF03416"/>
    </source>
</evidence>
<keyword evidence="6 11" id="KW-0378">Hydrolase</keyword>
<feature type="compositionally biased region" description="Acidic residues" evidence="12">
    <location>
        <begin position="424"/>
        <end position="437"/>
    </location>
</feature>
<evidence type="ECO:0000256" key="7">
    <source>
        <dbReference type="ARBA" id="ARBA00022807"/>
    </source>
</evidence>
<dbReference type="InterPro" id="IPR046792">
    <property type="entry name" value="Peptidase_C54_cat"/>
</dbReference>
<keyword evidence="9" id="KW-0072">Autophagy</keyword>
<gene>
    <name evidence="14" type="ORF">LTR62_002551</name>
</gene>
<evidence type="ECO:0000256" key="2">
    <source>
        <dbReference type="ARBA" id="ARBA00010958"/>
    </source>
</evidence>
<dbReference type="GO" id="GO:0034727">
    <property type="term" value="P:piecemeal microautophagy of the nucleus"/>
    <property type="evidence" value="ECO:0007669"/>
    <property type="project" value="TreeGrafter"/>
</dbReference>
<dbReference type="Proteomes" id="UP001310890">
    <property type="component" value="Unassembled WGS sequence"/>
</dbReference>
<evidence type="ECO:0000256" key="12">
    <source>
        <dbReference type="SAM" id="MobiDB-lite"/>
    </source>
</evidence>
<comment type="caution">
    <text evidence="14">The sequence shown here is derived from an EMBL/GenBank/DDBJ whole genome shotgun (WGS) entry which is preliminary data.</text>
</comment>
<comment type="function">
    <text evidence="11">Required for selective autophagic degradation of the nucleus (nucleophagy) as well as for mitophagy which contributes to regulate mitochondrial quantity and quality by eliminating the mitochondria to a basal level to fulfill cellular energy requirements and preventing excess ROS production.</text>
</comment>
<feature type="region of interest" description="Disordered" evidence="12">
    <location>
        <begin position="49"/>
        <end position="95"/>
    </location>
</feature>
<dbReference type="InterPro" id="IPR038765">
    <property type="entry name" value="Papain-like_cys_pep_sf"/>
</dbReference>
<dbReference type="GO" id="GO:0035973">
    <property type="term" value="P:aggrephagy"/>
    <property type="evidence" value="ECO:0007669"/>
    <property type="project" value="TreeGrafter"/>
</dbReference>
<keyword evidence="8" id="KW-0653">Protein transport</keyword>
<dbReference type="GO" id="GO:0004197">
    <property type="term" value="F:cysteine-type endopeptidase activity"/>
    <property type="evidence" value="ECO:0007669"/>
    <property type="project" value="TreeGrafter"/>
</dbReference>
<evidence type="ECO:0000256" key="11">
    <source>
        <dbReference type="RuleBase" id="RU363115"/>
    </source>
</evidence>
<comment type="catalytic activity">
    <reaction evidence="10">
        <text>[protein]-C-terminal L-amino acid-glycyl-phosphatidylethanolamide + H2O = [protein]-C-terminal L-amino acid-glycine + a 1,2-diacyl-sn-glycero-3-phosphoethanolamine</text>
        <dbReference type="Rhea" id="RHEA:67548"/>
        <dbReference type="Rhea" id="RHEA-COMP:17323"/>
        <dbReference type="Rhea" id="RHEA-COMP:17324"/>
        <dbReference type="ChEBI" id="CHEBI:15377"/>
        <dbReference type="ChEBI" id="CHEBI:64612"/>
        <dbReference type="ChEBI" id="CHEBI:172940"/>
        <dbReference type="ChEBI" id="CHEBI:172941"/>
    </reaction>
    <physiologicalReaction direction="left-to-right" evidence="10">
        <dbReference type="Rhea" id="RHEA:67549"/>
    </physiologicalReaction>
</comment>
<evidence type="ECO:0000313" key="14">
    <source>
        <dbReference type="EMBL" id="KAK5114300.1"/>
    </source>
</evidence>